<dbReference type="CDD" id="cd02440">
    <property type="entry name" value="AdoMet_MTases"/>
    <property type="match status" value="1"/>
</dbReference>
<comment type="caution">
    <text evidence="5">The sequence shown here is derived from an EMBL/GenBank/DDBJ whole genome shotgun (WGS) entry which is preliminary data.</text>
</comment>
<evidence type="ECO:0000256" key="2">
    <source>
        <dbReference type="ARBA" id="ARBA00022679"/>
    </source>
</evidence>
<dbReference type="GO" id="GO:0032259">
    <property type="term" value="P:methylation"/>
    <property type="evidence" value="ECO:0007669"/>
    <property type="project" value="UniProtKB-KW"/>
</dbReference>
<organism evidence="5 6">
    <name type="scientific">Actinoplanes siamensis</name>
    <dbReference type="NCBI Taxonomy" id="1223317"/>
    <lineage>
        <taxon>Bacteria</taxon>
        <taxon>Bacillati</taxon>
        <taxon>Actinomycetota</taxon>
        <taxon>Actinomycetes</taxon>
        <taxon>Micromonosporales</taxon>
        <taxon>Micromonosporaceae</taxon>
        <taxon>Actinoplanes</taxon>
    </lineage>
</organism>
<keyword evidence="6" id="KW-1185">Reference proteome</keyword>
<dbReference type="InterPro" id="IPR029063">
    <property type="entry name" value="SAM-dependent_MTases_sf"/>
</dbReference>
<keyword evidence="1" id="KW-0489">Methyltransferase</keyword>
<protein>
    <recommendedName>
        <fullName evidence="4">CheR-type methyltransferase domain-containing protein</fullName>
    </recommendedName>
</protein>
<dbReference type="SMART" id="SM00138">
    <property type="entry name" value="MeTrc"/>
    <property type="match status" value="1"/>
</dbReference>
<gene>
    <name evidence="5" type="ORF">Asi03nite_08580</name>
</gene>
<dbReference type="PRINTS" id="PR00996">
    <property type="entry name" value="CHERMTFRASE"/>
</dbReference>
<dbReference type="Proteomes" id="UP000629619">
    <property type="component" value="Unassembled WGS sequence"/>
</dbReference>
<dbReference type="PANTHER" id="PTHR24422">
    <property type="entry name" value="CHEMOTAXIS PROTEIN METHYLTRANSFERASE"/>
    <property type="match status" value="1"/>
</dbReference>
<keyword evidence="2" id="KW-0808">Transferase</keyword>
<evidence type="ECO:0000256" key="3">
    <source>
        <dbReference type="ARBA" id="ARBA00022691"/>
    </source>
</evidence>
<dbReference type="InterPro" id="IPR022642">
    <property type="entry name" value="CheR_C"/>
</dbReference>
<dbReference type="PROSITE" id="PS50123">
    <property type="entry name" value="CHER"/>
    <property type="match status" value="1"/>
</dbReference>
<feature type="domain" description="CheR-type methyltransferase" evidence="4">
    <location>
        <begin position="9"/>
        <end position="273"/>
    </location>
</feature>
<sequence length="455" mass="50631">MRQALPVARFRGILEQRLGWSTADTEAVPIFPVLAERAAARRLSEDDYLNRLAGRDWPEEIAILAERLSITETYFFRHGSQFRALAERVLPERIEARSGQRVLRLLSVGCSSGEEAYSLAIAAHRARPGPEWIVSVLGLDANAEMLRRAGRAVYSEWSLRETPQDVRQRWFRRTKEGFEVVPDVVGSVRFAGHNVAGPDDPGIWQPERYDVIFCRNLLMYLTEATATRLVERMTGSLAPGGALFLGHTDTLGSRPAGFRVEDAGDTVYYRRVVPAPAPPDPAPRIVVARRPPRRRADPREAALRLLRDERFAEALDLAPTHDLLLRGVLLAQVGRIPEARDAARELIDSGGPDPDAHQLLGTCDEADQPDQAYGQYRLAAYLDPGFAMPRLRMGVLARRRGDGRAAAAELATALELLPRESQERITLFGGGFGRLTLSSLCRTELDAAMSRETRR</sequence>
<reference evidence="5" key="1">
    <citation type="submission" date="2021-01" db="EMBL/GenBank/DDBJ databases">
        <title>Whole genome shotgun sequence of Actinoplanes siamensis NBRC 109076.</title>
        <authorList>
            <person name="Komaki H."/>
            <person name="Tamura T."/>
        </authorList>
    </citation>
    <scope>NUCLEOTIDE SEQUENCE</scope>
    <source>
        <strain evidence="5">NBRC 109076</strain>
    </source>
</reference>
<dbReference type="InterPro" id="IPR011990">
    <property type="entry name" value="TPR-like_helical_dom_sf"/>
</dbReference>
<evidence type="ECO:0000256" key="1">
    <source>
        <dbReference type="ARBA" id="ARBA00022603"/>
    </source>
</evidence>
<dbReference type="InterPro" id="IPR000780">
    <property type="entry name" value="CheR_MeTrfase"/>
</dbReference>
<dbReference type="RefSeq" id="WP_203677051.1">
    <property type="nucleotide sequence ID" value="NZ_BOMW01000008.1"/>
</dbReference>
<name>A0A919KB60_9ACTN</name>
<evidence type="ECO:0000313" key="5">
    <source>
        <dbReference type="EMBL" id="GIF03320.1"/>
    </source>
</evidence>
<dbReference type="Gene3D" id="1.25.40.10">
    <property type="entry name" value="Tetratricopeptide repeat domain"/>
    <property type="match status" value="1"/>
</dbReference>
<accession>A0A919KB60</accession>
<dbReference type="InterPro" id="IPR050903">
    <property type="entry name" value="Bact_Chemotaxis_MeTrfase"/>
</dbReference>
<dbReference type="Pfam" id="PF01739">
    <property type="entry name" value="CheR"/>
    <property type="match status" value="1"/>
</dbReference>
<dbReference type="GO" id="GO:0008757">
    <property type="term" value="F:S-adenosylmethionine-dependent methyltransferase activity"/>
    <property type="evidence" value="ECO:0007669"/>
    <property type="project" value="InterPro"/>
</dbReference>
<dbReference type="SUPFAM" id="SSF53335">
    <property type="entry name" value="S-adenosyl-L-methionine-dependent methyltransferases"/>
    <property type="match status" value="1"/>
</dbReference>
<dbReference type="AlphaFoldDB" id="A0A919KB60"/>
<dbReference type="SUPFAM" id="SSF48452">
    <property type="entry name" value="TPR-like"/>
    <property type="match status" value="1"/>
</dbReference>
<evidence type="ECO:0000259" key="4">
    <source>
        <dbReference type="PROSITE" id="PS50123"/>
    </source>
</evidence>
<proteinExistence type="predicted"/>
<dbReference type="PANTHER" id="PTHR24422:SF19">
    <property type="entry name" value="CHEMOTAXIS PROTEIN METHYLTRANSFERASE"/>
    <property type="match status" value="1"/>
</dbReference>
<dbReference type="Gene3D" id="3.40.50.150">
    <property type="entry name" value="Vaccinia Virus protein VP39"/>
    <property type="match status" value="1"/>
</dbReference>
<dbReference type="EMBL" id="BOMW01000008">
    <property type="protein sequence ID" value="GIF03320.1"/>
    <property type="molecule type" value="Genomic_DNA"/>
</dbReference>
<evidence type="ECO:0000313" key="6">
    <source>
        <dbReference type="Proteomes" id="UP000629619"/>
    </source>
</evidence>
<keyword evidence="3" id="KW-0949">S-adenosyl-L-methionine</keyword>